<keyword evidence="14" id="KW-1185">Reference proteome</keyword>
<dbReference type="GO" id="GO:0005886">
    <property type="term" value="C:plasma membrane"/>
    <property type="evidence" value="ECO:0007669"/>
    <property type="project" value="UniProtKB-SubCell"/>
</dbReference>
<keyword evidence="6 12" id="KW-0915">Sodium</keyword>
<evidence type="ECO:0000256" key="4">
    <source>
        <dbReference type="ARBA" id="ARBA00022692"/>
    </source>
</evidence>
<evidence type="ECO:0000256" key="5">
    <source>
        <dbReference type="ARBA" id="ARBA00022989"/>
    </source>
</evidence>
<evidence type="ECO:0000256" key="1">
    <source>
        <dbReference type="ARBA" id="ARBA00004651"/>
    </source>
</evidence>
<feature type="binding site" evidence="12">
    <location>
        <position position="77"/>
    </location>
    <ligand>
        <name>Na(+)</name>
        <dbReference type="ChEBI" id="CHEBI:29101"/>
        <note>structural</note>
    </ligand>
</feature>
<dbReference type="OrthoDB" id="9806299at2"/>
<evidence type="ECO:0000256" key="10">
    <source>
        <dbReference type="ARBA" id="ARBA00035120"/>
    </source>
</evidence>
<dbReference type="Pfam" id="PF02537">
    <property type="entry name" value="CRCB"/>
    <property type="match status" value="1"/>
</dbReference>
<comment type="similarity">
    <text evidence="10 12">Belongs to the fluoride channel Fluc/FEX (TC 1.A.43) family.</text>
</comment>
<keyword evidence="12" id="KW-0813">Transport</keyword>
<evidence type="ECO:0000256" key="12">
    <source>
        <dbReference type="HAMAP-Rule" id="MF_00454"/>
    </source>
</evidence>
<proteinExistence type="inferred from homology"/>
<evidence type="ECO:0000313" key="13">
    <source>
        <dbReference type="EMBL" id="PJK28510.1"/>
    </source>
</evidence>
<organism evidence="13 14">
    <name type="scientific">Minwuia thermotolerans</name>
    <dbReference type="NCBI Taxonomy" id="2056226"/>
    <lineage>
        <taxon>Bacteria</taxon>
        <taxon>Pseudomonadati</taxon>
        <taxon>Pseudomonadota</taxon>
        <taxon>Alphaproteobacteria</taxon>
        <taxon>Minwuiales</taxon>
        <taxon>Minwuiaceae</taxon>
        <taxon>Minwuia</taxon>
    </lineage>
</organism>
<gene>
    <name evidence="12" type="primary">fluC</name>
    <name evidence="12" type="synonym">crcB</name>
    <name evidence="13" type="ORF">CVT23_16265</name>
</gene>
<name>A0A2M9FYH8_9PROT</name>
<comment type="activity regulation">
    <text evidence="12">Na(+) is not transported, but it plays an essential structural role and its presence is essential for fluoride channel function.</text>
</comment>
<comment type="subcellular location">
    <subcellularLocation>
        <location evidence="1 12">Cell membrane</location>
        <topology evidence="1 12">Multi-pass membrane protein</topology>
    </subcellularLocation>
</comment>
<feature type="transmembrane region" description="Helical" evidence="12">
    <location>
        <begin position="33"/>
        <end position="55"/>
    </location>
</feature>
<keyword evidence="12" id="KW-0479">Metal-binding</keyword>
<evidence type="ECO:0000256" key="6">
    <source>
        <dbReference type="ARBA" id="ARBA00023053"/>
    </source>
</evidence>
<dbReference type="GO" id="GO:0062054">
    <property type="term" value="F:fluoride channel activity"/>
    <property type="evidence" value="ECO:0007669"/>
    <property type="project" value="UniProtKB-UniRule"/>
</dbReference>
<sequence length="125" mass="12585">MNALIAVALGGALGALGRYGVQALMLRLFGAGFPLGTLTVNVAGSLLMGFLVHLLVARGASPELKSFLLIGCLGALTTFSTFSLDAVSLYERGAVGLAALYVAASVVLSIGALFAGVSLARMVTP</sequence>
<dbReference type="NCBIfam" id="NF010791">
    <property type="entry name" value="PRK14195.1"/>
    <property type="match status" value="1"/>
</dbReference>
<evidence type="ECO:0000256" key="7">
    <source>
        <dbReference type="ARBA" id="ARBA00023065"/>
    </source>
</evidence>
<evidence type="ECO:0000313" key="14">
    <source>
        <dbReference type="Proteomes" id="UP000229498"/>
    </source>
</evidence>
<dbReference type="RefSeq" id="WP_109795989.1">
    <property type="nucleotide sequence ID" value="NZ_PHIG01000043.1"/>
</dbReference>
<dbReference type="PANTHER" id="PTHR28259">
    <property type="entry name" value="FLUORIDE EXPORT PROTEIN 1-RELATED"/>
    <property type="match status" value="1"/>
</dbReference>
<evidence type="ECO:0000256" key="11">
    <source>
        <dbReference type="ARBA" id="ARBA00035585"/>
    </source>
</evidence>
<evidence type="ECO:0000256" key="9">
    <source>
        <dbReference type="ARBA" id="ARBA00023303"/>
    </source>
</evidence>
<dbReference type="InterPro" id="IPR003691">
    <property type="entry name" value="FluC"/>
</dbReference>
<protein>
    <recommendedName>
        <fullName evidence="12">Fluoride-specific ion channel FluC</fullName>
    </recommendedName>
</protein>
<dbReference type="HAMAP" id="MF_00454">
    <property type="entry name" value="FluC"/>
    <property type="match status" value="1"/>
</dbReference>
<comment type="catalytic activity">
    <reaction evidence="11">
        <text>fluoride(in) = fluoride(out)</text>
        <dbReference type="Rhea" id="RHEA:76159"/>
        <dbReference type="ChEBI" id="CHEBI:17051"/>
    </reaction>
    <physiologicalReaction direction="left-to-right" evidence="11">
        <dbReference type="Rhea" id="RHEA:76160"/>
    </physiologicalReaction>
</comment>
<dbReference type="GO" id="GO:0140114">
    <property type="term" value="P:cellular detoxification of fluoride"/>
    <property type="evidence" value="ECO:0007669"/>
    <property type="project" value="UniProtKB-UniRule"/>
</dbReference>
<keyword evidence="8 12" id="KW-0472">Membrane</keyword>
<keyword evidence="5 12" id="KW-1133">Transmembrane helix</keyword>
<comment type="caution">
    <text evidence="13">The sequence shown here is derived from an EMBL/GenBank/DDBJ whole genome shotgun (WGS) entry which is preliminary data.</text>
</comment>
<dbReference type="AlphaFoldDB" id="A0A2M9FYH8"/>
<evidence type="ECO:0000256" key="2">
    <source>
        <dbReference type="ARBA" id="ARBA00022475"/>
    </source>
</evidence>
<reference evidence="13 14" key="1">
    <citation type="submission" date="2017-11" db="EMBL/GenBank/DDBJ databases">
        <title>Draft genome sequence of Rhizobiales bacterium SY3-13.</title>
        <authorList>
            <person name="Sun C."/>
        </authorList>
    </citation>
    <scope>NUCLEOTIDE SEQUENCE [LARGE SCALE GENOMIC DNA]</scope>
    <source>
        <strain evidence="13 14">SY3-13</strain>
    </source>
</reference>
<dbReference type="EMBL" id="PHIG01000043">
    <property type="protein sequence ID" value="PJK28510.1"/>
    <property type="molecule type" value="Genomic_DNA"/>
</dbReference>
<dbReference type="Proteomes" id="UP000229498">
    <property type="component" value="Unassembled WGS sequence"/>
</dbReference>
<keyword evidence="4 12" id="KW-0812">Transmembrane</keyword>
<evidence type="ECO:0000256" key="8">
    <source>
        <dbReference type="ARBA" id="ARBA00023136"/>
    </source>
</evidence>
<accession>A0A2M9FYH8</accession>
<keyword evidence="9 12" id="KW-0407">Ion channel</keyword>
<dbReference type="PANTHER" id="PTHR28259:SF1">
    <property type="entry name" value="FLUORIDE EXPORT PROTEIN 1-RELATED"/>
    <property type="match status" value="1"/>
</dbReference>
<evidence type="ECO:0000256" key="3">
    <source>
        <dbReference type="ARBA" id="ARBA00022519"/>
    </source>
</evidence>
<keyword evidence="7 12" id="KW-0406">Ion transport</keyword>
<feature type="transmembrane region" description="Helical" evidence="12">
    <location>
        <begin position="67"/>
        <end position="90"/>
    </location>
</feature>
<feature type="transmembrane region" description="Helical" evidence="12">
    <location>
        <begin position="96"/>
        <end position="120"/>
    </location>
</feature>
<keyword evidence="2 12" id="KW-1003">Cell membrane</keyword>
<keyword evidence="3" id="KW-0997">Cell inner membrane</keyword>
<comment type="function">
    <text evidence="12">Fluoride-specific ion channel. Important for reducing fluoride concentration in the cell, thus reducing its toxicity.</text>
</comment>
<feature type="binding site" evidence="12">
    <location>
        <position position="74"/>
    </location>
    <ligand>
        <name>Na(+)</name>
        <dbReference type="ChEBI" id="CHEBI:29101"/>
        <note>structural</note>
    </ligand>
</feature>
<dbReference type="GO" id="GO:0046872">
    <property type="term" value="F:metal ion binding"/>
    <property type="evidence" value="ECO:0007669"/>
    <property type="project" value="UniProtKB-KW"/>
</dbReference>
<dbReference type="NCBIfam" id="TIGR00494">
    <property type="entry name" value="crcB"/>
    <property type="match status" value="1"/>
</dbReference>